<dbReference type="Gene3D" id="3.30.590.10">
    <property type="entry name" value="Glutamine synthetase/guanido kinase, catalytic domain"/>
    <property type="match status" value="1"/>
</dbReference>
<dbReference type="SUPFAM" id="SSF55931">
    <property type="entry name" value="Glutamine synthetase/guanido kinase"/>
    <property type="match status" value="1"/>
</dbReference>
<organism evidence="1 2">
    <name type="scientific">Liparis tanakae</name>
    <name type="common">Tanaka's snailfish</name>
    <dbReference type="NCBI Taxonomy" id="230148"/>
    <lineage>
        <taxon>Eukaryota</taxon>
        <taxon>Metazoa</taxon>
        <taxon>Chordata</taxon>
        <taxon>Craniata</taxon>
        <taxon>Vertebrata</taxon>
        <taxon>Euteleostomi</taxon>
        <taxon>Actinopterygii</taxon>
        <taxon>Neopterygii</taxon>
        <taxon>Teleostei</taxon>
        <taxon>Neoteleostei</taxon>
        <taxon>Acanthomorphata</taxon>
        <taxon>Eupercaria</taxon>
        <taxon>Perciformes</taxon>
        <taxon>Cottioidei</taxon>
        <taxon>Cottales</taxon>
        <taxon>Liparidae</taxon>
        <taxon>Liparis</taxon>
    </lineage>
</organism>
<dbReference type="OrthoDB" id="430219at2759"/>
<comment type="caution">
    <text evidence="1">The sequence shown here is derived from an EMBL/GenBank/DDBJ whole genome shotgun (WGS) entry which is preliminary data.</text>
</comment>
<dbReference type="AlphaFoldDB" id="A0A4Z2EV14"/>
<dbReference type="Proteomes" id="UP000314294">
    <property type="component" value="Unassembled WGS sequence"/>
</dbReference>
<gene>
    <name evidence="1" type="primary">KCRM</name>
    <name evidence="1" type="ORF">EYF80_057635</name>
</gene>
<keyword evidence="1" id="KW-0418">Kinase</keyword>
<reference evidence="1 2" key="1">
    <citation type="submission" date="2019-03" db="EMBL/GenBank/DDBJ databases">
        <title>First draft genome of Liparis tanakae, snailfish: a comprehensive survey of snailfish specific genes.</title>
        <authorList>
            <person name="Kim W."/>
            <person name="Song I."/>
            <person name="Jeong J.-H."/>
            <person name="Kim D."/>
            <person name="Kim S."/>
            <person name="Ryu S."/>
            <person name="Song J.Y."/>
            <person name="Lee S.K."/>
        </authorList>
    </citation>
    <scope>NUCLEOTIDE SEQUENCE [LARGE SCALE GENOMIC DNA]</scope>
    <source>
        <tissue evidence="1">Muscle</tissue>
    </source>
</reference>
<dbReference type="GO" id="GO:0016301">
    <property type="term" value="F:kinase activity"/>
    <property type="evidence" value="ECO:0007669"/>
    <property type="project" value="UniProtKB-KW"/>
</dbReference>
<name>A0A4Z2EV14_9TELE</name>
<keyword evidence="2" id="KW-1185">Reference proteome</keyword>
<dbReference type="InterPro" id="IPR014746">
    <property type="entry name" value="Gln_synth/guanido_kin_cat_dom"/>
</dbReference>
<sequence length="87" mass="9404">MRGGVPTGFDVDEYIARLFVPRRLIRKERRHGQESPAALHCVSNAATFGLSEAAPSQLGVDGVKLLVAMEKRMEGGGAIDDLIPTQK</sequence>
<dbReference type="EMBL" id="SRLO01002844">
    <property type="protein sequence ID" value="TNN32204.1"/>
    <property type="molecule type" value="Genomic_DNA"/>
</dbReference>
<evidence type="ECO:0000313" key="2">
    <source>
        <dbReference type="Proteomes" id="UP000314294"/>
    </source>
</evidence>
<keyword evidence="1" id="KW-0808">Transferase</keyword>
<proteinExistence type="predicted"/>
<evidence type="ECO:0000313" key="1">
    <source>
        <dbReference type="EMBL" id="TNN32204.1"/>
    </source>
</evidence>
<protein>
    <submittedName>
        <fullName evidence="1">Creatine kinase M-type</fullName>
    </submittedName>
</protein>
<accession>A0A4Z2EV14</accession>